<dbReference type="OrthoDB" id="7425929at2"/>
<dbReference type="CDD" id="cd00531">
    <property type="entry name" value="NTF2_like"/>
    <property type="match status" value="1"/>
</dbReference>
<protein>
    <submittedName>
        <fullName evidence="2">Nuclear transport factor 2 family protein</fullName>
    </submittedName>
</protein>
<accession>A0A2A4FRE6</accession>
<dbReference type="EMBL" id="NWUF01000024">
    <property type="protein sequence ID" value="PCE40689.1"/>
    <property type="molecule type" value="Genomic_DNA"/>
</dbReference>
<dbReference type="AlphaFoldDB" id="A0A2A4FRE6"/>
<evidence type="ECO:0000313" key="3">
    <source>
        <dbReference type="Proteomes" id="UP000218934"/>
    </source>
</evidence>
<dbReference type="Pfam" id="PF13577">
    <property type="entry name" value="SnoaL_4"/>
    <property type="match status" value="1"/>
</dbReference>
<organism evidence="2 3">
    <name type="scientific">Rhizorhabdus dicambivorans</name>
    <dbReference type="NCBI Taxonomy" id="1850238"/>
    <lineage>
        <taxon>Bacteria</taxon>
        <taxon>Pseudomonadati</taxon>
        <taxon>Pseudomonadota</taxon>
        <taxon>Alphaproteobacteria</taxon>
        <taxon>Sphingomonadales</taxon>
        <taxon>Sphingomonadaceae</taxon>
        <taxon>Rhizorhabdus</taxon>
    </lineage>
</organism>
<name>A0A2A4FRE6_9SPHN</name>
<feature type="domain" description="SnoaL-like" evidence="1">
    <location>
        <begin position="9"/>
        <end position="129"/>
    </location>
</feature>
<evidence type="ECO:0000313" key="2">
    <source>
        <dbReference type="EMBL" id="PCE40689.1"/>
    </source>
</evidence>
<comment type="caution">
    <text evidence="2">The sequence shown here is derived from an EMBL/GenBank/DDBJ whole genome shotgun (WGS) entry which is preliminary data.</text>
</comment>
<evidence type="ECO:0000259" key="1">
    <source>
        <dbReference type="Pfam" id="PF13577"/>
    </source>
</evidence>
<sequence length="172" mass="19292">MNRDELLDTLIAEREIRQLAHTLSRYVDRGNIEGMRSMFHPDAVAEYGFNKTKTVDEFLDHFKVQITTLTGVQHHITTSNIRVEGDYAEAENYAIAHCDIKASGMTVVIGGRYLDKLERRDGVWKIAHRIGLEDWSVKTPAPPPGANDLVGVIPRGALGEADPAYGFFRLIK</sequence>
<keyword evidence="3" id="KW-1185">Reference proteome</keyword>
<dbReference type="SUPFAM" id="SSF54427">
    <property type="entry name" value="NTF2-like"/>
    <property type="match status" value="1"/>
</dbReference>
<dbReference type="InterPro" id="IPR037401">
    <property type="entry name" value="SnoaL-like"/>
</dbReference>
<dbReference type="Gene3D" id="3.10.450.50">
    <property type="match status" value="1"/>
</dbReference>
<reference evidence="2 3" key="1">
    <citation type="submission" date="2017-09" db="EMBL/GenBank/DDBJ databases">
        <title>The Catabolism of 3,6-Dichlorosalicylic acid is Initiated by the Cytochrome P450 Monooxygenase DsmABC in Rhizorhabdus dicambivorans Ndbn-20.</title>
        <authorList>
            <person name="Na L."/>
        </authorList>
    </citation>
    <scope>NUCLEOTIDE SEQUENCE [LARGE SCALE GENOMIC DNA]</scope>
    <source>
        <strain evidence="2 3">Ndbn-20m</strain>
    </source>
</reference>
<proteinExistence type="predicted"/>
<dbReference type="Proteomes" id="UP000218934">
    <property type="component" value="Unassembled WGS sequence"/>
</dbReference>
<dbReference type="RefSeq" id="WP_066964084.1">
    <property type="nucleotide sequence ID" value="NZ_CP023449.1"/>
</dbReference>
<gene>
    <name evidence="2" type="ORF">COO09_19050</name>
</gene>
<dbReference type="KEGG" id="rdi:CMV14_05150"/>
<dbReference type="InterPro" id="IPR032710">
    <property type="entry name" value="NTF2-like_dom_sf"/>
</dbReference>